<reference evidence="1 2" key="1">
    <citation type="submission" date="2015-09" db="EMBL/GenBank/DDBJ databases">
        <title>Sorangium comparison.</title>
        <authorList>
            <person name="Zaburannyi N."/>
            <person name="Bunk B."/>
            <person name="Overmann J."/>
            <person name="Mueller R."/>
        </authorList>
    </citation>
    <scope>NUCLEOTIDE SEQUENCE [LARGE SCALE GENOMIC DNA]</scope>
    <source>
        <strain evidence="1 2">So ce26</strain>
    </source>
</reference>
<evidence type="ECO:0000313" key="1">
    <source>
        <dbReference type="EMBL" id="AUX42834.1"/>
    </source>
</evidence>
<sequence>MKIKHLRLETGYLVEPIPLQGGLSAHQIQIITIGEQGSSRVRLSLDPNRCSLDSFGEPKACTRMASLQLEADVELLEECDEKQLLALKFGGSGGPALRLALLPLCGQGHEAIVARLLIFGESGEVRAIVPMQGWSAGCVKA</sequence>
<evidence type="ECO:0000313" key="2">
    <source>
        <dbReference type="Proteomes" id="UP000238348"/>
    </source>
</evidence>
<protein>
    <submittedName>
        <fullName evidence="1">Uncharacterized protein</fullName>
    </submittedName>
</protein>
<proteinExistence type="predicted"/>
<organism evidence="1 2">
    <name type="scientific">Sorangium cellulosum</name>
    <name type="common">Polyangium cellulosum</name>
    <dbReference type="NCBI Taxonomy" id="56"/>
    <lineage>
        <taxon>Bacteria</taxon>
        <taxon>Pseudomonadati</taxon>
        <taxon>Myxococcota</taxon>
        <taxon>Polyangia</taxon>
        <taxon>Polyangiales</taxon>
        <taxon>Polyangiaceae</taxon>
        <taxon>Sorangium</taxon>
    </lineage>
</organism>
<dbReference type="EMBL" id="CP012673">
    <property type="protein sequence ID" value="AUX42834.1"/>
    <property type="molecule type" value="Genomic_DNA"/>
</dbReference>
<gene>
    <name evidence="1" type="ORF">SOCE26_042690</name>
</gene>
<dbReference type="OrthoDB" id="5513713at2"/>
<dbReference type="AlphaFoldDB" id="A0A2L0EU72"/>
<dbReference type="Proteomes" id="UP000238348">
    <property type="component" value="Chromosome"/>
</dbReference>
<accession>A0A2L0EU72</accession>
<name>A0A2L0EU72_SORCE</name>
<dbReference type="RefSeq" id="WP_104987344.1">
    <property type="nucleotide sequence ID" value="NZ_CP012673.1"/>
</dbReference>